<keyword evidence="4" id="KW-1185">Reference proteome</keyword>
<dbReference type="Pfam" id="PF02709">
    <property type="entry name" value="Glyco_transf_7C"/>
    <property type="match status" value="1"/>
</dbReference>
<dbReference type="InterPro" id="IPR027791">
    <property type="entry name" value="Galactosyl_T_C"/>
</dbReference>
<dbReference type="RefSeq" id="WP_184731967.1">
    <property type="nucleotide sequence ID" value="NZ_JACHIW010000002.1"/>
</dbReference>
<dbReference type="AlphaFoldDB" id="A0A840QK18"/>
<dbReference type="Gene3D" id="3.90.550.10">
    <property type="entry name" value="Spore Coat Polysaccharide Biosynthesis Protein SpsA, Chain A"/>
    <property type="match status" value="1"/>
</dbReference>
<evidence type="ECO:0000259" key="2">
    <source>
        <dbReference type="Pfam" id="PF02709"/>
    </source>
</evidence>
<organism evidence="3 4">
    <name type="scientific">Saccharopolyspora phatthalungensis</name>
    <dbReference type="NCBI Taxonomy" id="664693"/>
    <lineage>
        <taxon>Bacteria</taxon>
        <taxon>Bacillati</taxon>
        <taxon>Actinomycetota</taxon>
        <taxon>Actinomycetes</taxon>
        <taxon>Pseudonocardiales</taxon>
        <taxon>Pseudonocardiaceae</taxon>
        <taxon>Saccharopolyspora</taxon>
    </lineage>
</organism>
<dbReference type="Proteomes" id="UP000584374">
    <property type="component" value="Unassembled WGS sequence"/>
</dbReference>
<protein>
    <submittedName>
        <fullName evidence="3">Glycosyltransferase involved in cell wall biosynthesis</fullName>
    </submittedName>
</protein>
<name>A0A840QK18_9PSEU</name>
<dbReference type="SUPFAM" id="SSF53448">
    <property type="entry name" value="Nucleotide-diphospho-sugar transferases"/>
    <property type="match status" value="1"/>
</dbReference>
<dbReference type="GO" id="GO:0016740">
    <property type="term" value="F:transferase activity"/>
    <property type="evidence" value="ECO:0007669"/>
    <property type="project" value="UniProtKB-KW"/>
</dbReference>
<dbReference type="EMBL" id="JACHIW010000002">
    <property type="protein sequence ID" value="MBB5159525.1"/>
    <property type="molecule type" value="Genomic_DNA"/>
</dbReference>
<dbReference type="InterPro" id="IPR029044">
    <property type="entry name" value="Nucleotide-diphossugar_trans"/>
</dbReference>
<proteinExistence type="predicted"/>
<gene>
    <name evidence="3" type="ORF">BJ970_007124</name>
</gene>
<evidence type="ECO:0000256" key="1">
    <source>
        <dbReference type="ARBA" id="ARBA00022679"/>
    </source>
</evidence>
<comment type="caution">
    <text evidence="3">The sequence shown here is derived from an EMBL/GenBank/DDBJ whole genome shotgun (WGS) entry which is preliminary data.</text>
</comment>
<evidence type="ECO:0000313" key="3">
    <source>
        <dbReference type="EMBL" id="MBB5159525.1"/>
    </source>
</evidence>
<feature type="domain" description="Galactosyltransferase C-terminal" evidence="2">
    <location>
        <begin position="203"/>
        <end position="240"/>
    </location>
</feature>
<reference evidence="3 4" key="1">
    <citation type="submission" date="2020-08" db="EMBL/GenBank/DDBJ databases">
        <title>Sequencing the genomes of 1000 actinobacteria strains.</title>
        <authorList>
            <person name="Klenk H.-P."/>
        </authorList>
    </citation>
    <scope>NUCLEOTIDE SEQUENCE [LARGE SCALE GENOMIC DNA]</scope>
    <source>
        <strain evidence="3 4">DSM 45584</strain>
    </source>
</reference>
<keyword evidence="1 3" id="KW-0808">Transferase</keyword>
<evidence type="ECO:0000313" key="4">
    <source>
        <dbReference type="Proteomes" id="UP000584374"/>
    </source>
</evidence>
<accession>A0A840QK18</accession>
<sequence>MPDVSVIIPAYGEHDSRHSLAAVTSAWLAQEVPCEVVVATAGEIPVSVADDIDSDRRVRVVRAAPGATAPGLLRNIAASQAHSPWLYLSDADIAPLGRDYLDRALRLAGSGALAQPWMYRLPGGVQALASHAAVDARLQGTGSFCFVAMRPDGRLRPIKGERFVWRDPGRDEDPVKRPMVLAPNTTLDPGNLERHQWRAPYHWGGLLVETRTFWAVAGYCEQYSGWGREDDDLLTKVTARSRVVCGWRAEPSLCCLHFEHSLPYAGSAAERANDSRYVERLMAGAEAMIEADRAAHTTPGGQIPGS</sequence>